<evidence type="ECO:0000256" key="1">
    <source>
        <dbReference type="ARBA" id="ARBA00010923"/>
    </source>
</evidence>
<dbReference type="PANTHER" id="PTHR30408">
    <property type="entry name" value="TYPE-1 RESTRICTION ENZYME ECOKI SPECIFICITY PROTEIN"/>
    <property type="match status" value="1"/>
</dbReference>
<accession>A0A5C6ZKQ9</accession>
<dbReference type="OrthoDB" id="667970at2"/>
<evidence type="ECO:0000313" key="6">
    <source>
        <dbReference type="Proteomes" id="UP000321578"/>
    </source>
</evidence>
<dbReference type="SUPFAM" id="SSF116734">
    <property type="entry name" value="DNA methylase specificity domain"/>
    <property type="match status" value="2"/>
</dbReference>
<dbReference type="RefSeq" id="WP_147085965.1">
    <property type="nucleotide sequence ID" value="NZ_VORM01000012.1"/>
</dbReference>
<reference evidence="5 6" key="1">
    <citation type="submission" date="2019-08" db="EMBL/GenBank/DDBJ databases">
        <title>Genomes of Subsaximicrobium wynnwilliamsii strains.</title>
        <authorList>
            <person name="Bowman J.P."/>
        </authorList>
    </citation>
    <scope>NUCLEOTIDE SEQUENCE [LARGE SCALE GENOMIC DNA]</scope>
    <source>
        <strain evidence="5 6">2-80-2</strain>
    </source>
</reference>
<dbReference type="CDD" id="cd17278">
    <property type="entry name" value="RMtype1_S_LdeBORF1052P-TRD2-CR2"/>
    <property type="match status" value="1"/>
</dbReference>
<dbReference type="AlphaFoldDB" id="A0A5C6ZKQ9"/>
<gene>
    <name evidence="5" type="ORF">ESY86_07415</name>
</gene>
<evidence type="ECO:0000313" key="5">
    <source>
        <dbReference type="EMBL" id="TXD89607.1"/>
    </source>
</evidence>
<proteinExistence type="inferred from homology"/>
<dbReference type="EMBL" id="VORO01000006">
    <property type="protein sequence ID" value="TXD89607.1"/>
    <property type="molecule type" value="Genomic_DNA"/>
</dbReference>
<evidence type="ECO:0000259" key="4">
    <source>
        <dbReference type="Pfam" id="PF01420"/>
    </source>
</evidence>
<feature type="domain" description="Type I restriction modification DNA specificity" evidence="4">
    <location>
        <begin position="270"/>
        <end position="409"/>
    </location>
</feature>
<dbReference type="Proteomes" id="UP000321578">
    <property type="component" value="Unassembled WGS sequence"/>
</dbReference>
<dbReference type="Pfam" id="PF01420">
    <property type="entry name" value="Methylase_S"/>
    <property type="match status" value="2"/>
</dbReference>
<keyword evidence="2" id="KW-0680">Restriction system</keyword>
<dbReference type="GO" id="GO:0003677">
    <property type="term" value="F:DNA binding"/>
    <property type="evidence" value="ECO:0007669"/>
    <property type="project" value="UniProtKB-KW"/>
</dbReference>
<dbReference type="InterPro" id="IPR000055">
    <property type="entry name" value="Restrct_endonuc_typeI_TRD"/>
</dbReference>
<organism evidence="5 6">
    <name type="scientific">Subsaximicrobium wynnwilliamsii</name>
    <dbReference type="NCBI Taxonomy" id="291179"/>
    <lineage>
        <taxon>Bacteria</taxon>
        <taxon>Pseudomonadati</taxon>
        <taxon>Bacteroidota</taxon>
        <taxon>Flavobacteriia</taxon>
        <taxon>Flavobacteriales</taxon>
        <taxon>Flavobacteriaceae</taxon>
        <taxon>Subsaximicrobium</taxon>
    </lineage>
</organism>
<dbReference type="Gene3D" id="3.90.220.20">
    <property type="entry name" value="DNA methylase specificity domains"/>
    <property type="match status" value="2"/>
</dbReference>
<comment type="similarity">
    <text evidence="1">Belongs to the type-I restriction system S methylase family.</text>
</comment>
<evidence type="ECO:0000256" key="2">
    <source>
        <dbReference type="ARBA" id="ARBA00022747"/>
    </source>
</evidence>
<dbReference type="PANTHER" id="PTHR30408:SF12">
    <property type="entry name" value="TYPE I RESTRICTION ENZYME MJAVIII SPECIFICITY SUBUNIT"/>
    <property type="match status" value="1"/>
</dbReference>
<dbReference type="GO" id="GO:0009307">
    <property type="term" value="P:DNA restriction-modification system"/>
    <property type="evidence" value="ECO:0007669"/>
    <property type="project" value="UniProtKB-KW"/>
</dbReference>
<name>A0A5C6ZKQ9_9FLAO</name>
<feature type="domain" description="Type I restriction modification DNA specificity" evidence="4">
    <location>
        <begin position="14"/>
        <end position="193"/>
    </location>
</feature>
<evidence type="ECO:0000256" key="3">
    <source>
        <dbReference type="ARBA" id="ARBA00023125"/>
    </source>
</evidence>
<keyword evidence="6" id="KW-1185">Reference proteome</keyword>
<sequence>MKEYISHPKLGKIPSNWKSSKLSEIVNLEHGFQFRKEDFTESGIPVIKINNIIGNDLNLDNLSFIDSSRLEEFTRFLIKKDDILMSLTGNIGRVLEVGSIQRDFVQNYRVGKFVPVNSNELYNRYIKYLLSSPLVLSQFFKFSNQSAQANFGKQDMDKVWVTIPTSPSEQEKIANILSTVDAKIEVISQQITETQELKKGLMQRLLTKGIGHTEFKDSSLGEIPKCWDVIPIYELRNKQDRYGFTGGPFGSDLKSEHYTENGVKIIQLQNIGEGEFIDKGTTYTSKEKADELFSCNIFPNEIILAKMAPVARCCKVPSTDERYVMCSDGIRLSVDTNKFDNEFVYQALNSKYFRDEAESKSTGTTRARIGLKDLKLIPILVPKYIDEQKKLANILSTVDGKLDLLSEKKTTYQELKQGLMQQLLTGKVRVNV</sequence>
<keyword evidence="3" id="KW-0238">DNA-binding</keyword>
<protein>
    <recommendedName>
        <fullName evidence="4">Type I restriction modification DNA specificity domain-containing protein</fullName>
    </recommendedName>
</protein>
<dbReference type="Gene3D" id="1.10.287.1120">
    <property type="entry name" value="Bipartite methylase S protein"/>
    <property type="match status" value="1"/>
</dbReference>
<dbReference type="InterPro" id="IPR052021">
    <property type="entry name" value="Type-I_RS_S_subunit"/>
</dbReference>
<dbReference type="InterPro" id="IPR044946">
    <property type="entry name" value="Restrct_endonuc_typeI_TRD_sf"/>
</dbReference>
<comment type="caution">
    <text evidence="5">The sequence shown here is derived from an EMBL/GenBank/DDBJ whole genome shotgun (WGS) entry which is preliminary data.</text>
</comment>